<accession>A0A1E7Q3C7</accession>
<comment type="caution">
    <text evidence="4">The sequence shown here is derived from an EMBL/GenBank/DDBJ whole genome shotgun (WGS) entry which is preliminary data.</text>
</comment>
<sequence length="311" mass="31536">MKTNKSILLSCVAAGLLGISSMAQAGLVLDTGALTMGVDDNGGLGFGGVGIALTGGPGDAITPGCLCEGWGAASDGTGSYTYGGATSGIASAMFSSTSLTDAVSTVILTSGLRIVHTYSSAAAGSLFGVNVQIFNDTAAAVTDVRYARTLDWDVPPGHFTDDFTTIYAGPGGAGAPGSKVLHTSFDPFDEPDPMVTRGSMADTNAIDQAGDLGAYFILGFGDLLAGESVSFDTYIGAAFSTASLLSAFTSVGIEAYSYTYDNDGTVTYGWGFANIGLPPIGETIPAPATLALFSLGLFGLSLRLRRRKTAQ</sequence>
<dbReference type="AlphaFoldDB" id="A0A1E7Q3C7"/>
<reference evidence="5" key="1">
    <citation type="submission" date="2016-09" db="EMBL/GenBank/DDBJ databases">
        <authorList>
            <person name="Wan X."/>
            <person name="Hou S."/>
        </authorList>
    </citation>
    <scope>NUCLEOTIDE SEQUENCE [LARGE SCALE GENOMIC DNA]</scope>
    <source>
        <strain evidence="5">KH87</strain>
    </source>
</reference>
<evidence type="ECO:0000313" key="5">
    <source>
        <dbReference type="Proteomes" id="UP000242258"/>
    </source>
</evidence>
<proteinExistence type="predicted"/>
<dbReference type="InterPro" id="IPR013424">
    <property type="entry name" value="Ice-binding_C"/>
</dbReference>
<dbReference type="NCBIfam" id="TIGR02595">
    <property type="entry name" value="PEP_CTERM"/>
    <property type="match status" value="1"/>
</dbReference>
<organism evidence="4 5">
    <name type="scientific">Rheinheimera salexigens</name>
    <dbReference type="NCBI Taxonomy" id="1628148"/>
    <lineage>
        <taxon>Bacteria</taxon>
        <taxon>Pseudomonadati</taxon>
        <taxon>Pseudomonadota</taxon>
        <taxon>Gammaproteobacteria</taxon>
        <taxon>Chromatiales</taxon>
        <taxon>Chromatiaceae</taxon>
        <taxon>Rheinheimera</taxon>
    </lineage>
</organism>
<dbReference type="EMBL" id="MKEK01000001">
    <property type="protein sequence ID" value="OEY68563.1"/>
    <property type="molecule type" value="Genomic_DNA"/>
</dbReference>
<dbReference type="OrthoDB" id="5003858at2"/>
<evidence type="ECO:0000256" key="2">
    <source>
        <dbReference type="SAM" id="SignalP"/>
    </source>
</evidence>
<feature type="domain" description="Ice-binding protein C-terminal" evidence="3">
    <location>
        <begin position="283"/>
        <end position="306"/>
    </location>
</feature>
<evidence type="ECO:0000256" key="1">
    <source>
        <dbReference type="SAM" id="Phobius"/>
    </source>
</evidence>
<feature type="transmembrane region" description="Helical" evidence="1">
    <location>
        <begin position="284"/>
        <end position="302"/>
    </location>
</feature>
<protein>
    <recommendedName>
        <fullName evidence="3">Ice-binding protein C-terminal domain-containing protein</fullName>
    </recommendedName>
</protein>
<feature type="chain" id="PRO_5009200387" description="Ice-binding protein C-terminal domain-containing protein" evidence="2">
    <location>
        <begin position="26"/>
        <end position="311"/>
    </location>
</feature>
<dbReference type="Pfam" id="PF07589">
    <property type="entry name" value="PEP-CTERM"/>
    <property type="match status" value="1"/>
</dbReference>
<dbReference type="RefSeq" id="WP_070048130.1">
    <property type="nucleotide sequence ID" value="NZ_CBCSDO010000001.1"/>
</dbReference>
<keyword evidence="1" id="KW-0472">Membrane</keyword>
<keyword evidence="1" id="KW-0812">Transmembrane</keyword>
<feature type="signal peptide" evidence="2">
    <location>
        <begin position="1"/>
        <end position="25"/>
    </location>
</feature>
<gene>
    <name evidence="4" type="ORF">BI198_02470</name>
</gene>
<evidence type="ECO:0000259" key="3">
    <source>
        <dbReference type="Pfam" id="PF07589"/>
    </source>
</evidence>
<dbReference type="Proteomes" id="UP000242258">
    <property type="component" value="Unassembled WGS sequence"/>
</dbReference>
<keyword evidence="2" id="KW-0732">Signal</keyword>
<dbReference type="STRING" id="1628148.BI198_02470"/>
<keyword evidence="5" id="KW-1185">Reference proteome</keyword>
<evidence type="ECO:0000313" key="4">
    <source>
        <dbReference type="EMBL" id="OEY68563.1"/>
    </source>
</evidence>
<keyword evidence="1" id="KW-1133">Transmembrane helix</keyword>
<name>A0A1E7Q3C7_9GAMM</name>